<feature type="binding site" evidence="12">
    <location>
        <position position="170"/>
    </location>
    <ligand>
        <name>substrate</name>
    </ligand>
</feature>
<evidence type="ECO:0000256" key="7">
    <source>
        <dbReference type="ARBA" id="ARBA00022729"/>
    </source>
</evidence>
<evidence type="ECO:0000256" key="1">
    <source>
        <dbReference type="ARBA" id="ARBA00000189"/>
    </source>
</evidence>
<evidence type="ECO:0000313" key="19">
    <source>
        <dbReference type="EMBL" id="MBA0585838.1"/>
    </source>
</evidence>
<dbReference type="InterPro" id="IPR000823">
    <property type="entry name" value="Peroxidase_pln"/>
</dbReference>
<keyword evidence="4 16" id="KW-0575">Peroxidase</keyword>
<evidence type="ECO:0000256" key="15">
    <source>
        <dbReference type="PIRSR" id="PIRSR600823-5"/>
    </source>
</evidence>
<evidence type="ECO:0000313" key="18">
    <source>
        <dbReference type="EMBL" id="KJB29975.1"/>
    </source>
</evidence>
<comment type="similarity">
    <text evidence="2">Belongs to the peroxidase family. Ascorbate peroxidase subfamily.</text>
</comment>
<dbReference type="EMBL" id="CM001744">
    <property type="protein sequence ID" value="KJB29975.1"/>
    <property type="molecule type" value="Genomic_DNA"/>
</dbReference>
<keyword evidence="8 13" id="KW-0106">Calcium</keyword>
<keyword evidence="10 13" id="KW-0408">Iron</keyword>
<dbReference type="GO" id="GO:0005576">
    <property type="term" value="C:extracellular region"/>
    <property type="evidence" value="ECO:0007669"/>
    <property type="project" value="UniProtKB-SubCell"/>
</dbReference>
<keyword evidence="6 13" id="KW-0479">Metal-binding</keyword>
<reference evidence="19 21" key="2">
    <citation type="journal article" date="2019" name="Genome Biol. Evol.">
        <title>Insights into the evolution of the New World diploid cottons (Gossypium, subgenus Houzingenia) based on genome sequencing.</title>
        <authorList>
            <person name="Grover C.E."/>
            <person name="Arick M.A. 2nd"/>
            <person name="Thrash A."/>
            <person name="Conover J.L."/>
            <person name="Sanders W.S."/>
            <person name="Peterson D.G."/>
            <person name="Frelichowski J.E."/>
            <person name="Scheffler J.A."/>
            <person name="Scheffler B.E."/>
            <person name="Wendel J.F."/>
        </authorList>
    </citation>
    <scope>NUCLEOTIDE SEQUENCE [LARGE SCALE GENOMIC DNA]</scope>
    <source>
        <strain evidence="19">8</strain>
        <tissue evidence="19">Leaf</tissue>
    </source>
</reference>
<dbReference type="GO" id="GO:0140825">
    <property type="term" value="F:lactoperoxidase activity"/>
    <property type="evidence" value="ECO:0007669"/>
    <property type="project" value="UniProtKB-EC"/>
</dbReference>
<dbReference type="CDD" id="cd00693">
    <property type="entry name" value="secretory_peroxidase"/>
    <property type="match status" value="1"/>
</dbReference>
<evidence type="ECO:0000256" key="8">
    <source>
        <dbReference type="ARBA" id="ARBA00022837"/>
    </source>
</evidence>
<evidence type="ECO:0000256" key="10">
    <source>
        <dbReference type="ARBA" id="ARBA00023004"/>
    </source>
</evidence>
<keyword evidence="7 16" id="KW-0732">Signal</keyword>
<feature type="binding site" evidence="13">
    <location>
        <position position="87"/>
    </location>
    <ligand>
        <name>Ca(2+)</name>
        <dbReference type="ChEBI" id="CHEBI:29108"/>
        <label>1</label>
    </ligand>
</feature>
<evidence type="ECO:0000256" key="2">
    <source>
        <dbReference type="ARBA" id="ARBA00006873"/>
    </source>
</evidence>
<keyword evidence="20" id="KW-1185">Reference proteome</keyword>
<dbReference type="PROSITE" id="PS50873">
    <property type="entry name" value="PEROXIDASE_4"/>
    <property type="match status" value="1"/>
</dbReference>
<sequence length="339" mass="37951">MRRERLGFGFALAVLSLWCSMEVAVEAAWSLQTPVNLVWHYYKVHNTCDNAEAYIRHQVESFYKYDKTIAPKLLRLLYADCFVNGCDASVLLDGPNSEKTAPQNRGLAGFAFIDKIKTVLEARCPGVVSCADILNLATRDAVHLAGAPSYPVYTGRRDGMTSTKDSVDLPSPSISWEASLTYFRSRGLDVLDMTTLLGAHSMGRTHCSFIVDRLYNFNDTGKPDPSMKASLLEEMRKLCPPKTKKGQPDPLIFLNPASGSKYSFINSYYSRVLTNEAVLGVDQQLLYNEDTKQITEEFAAGFEDFRRSFALSMSRMGNINVLTGKEGEIRKNCRFPNKK</sequence>
<evidence type="ECO:0000259" key="17">
    <source>
        <dbReference type="PROSITE" id="PS50873"/>
    </source>
</evidence>
<feature type="binding site" evidence="13">
    <location>
        <position position="85"/>
    </location>
    <ligand>
        <name>Ca(2+)</name>
        <dbReference type="ChEBI" id="CHEBI:29108"/>
        <label>1</label>
    </ligand>
</feature>
<dbReference type="Pfam" id="PF00141">
    <property type="entry name" value="peroxidase"/>
    <property type="match status" value="1"/>
</dbReference>
<feature type="disulfide bond" evidence="15">
    <location>
        <begin position="207"/>
        <end position="239"/>
    </location>
</feature>
<dbReference type="EMBL" id="JABEZZ010000005">
    <property type="protein sequence ID" value="MBA0585838.1"/>
    <property type="molecule type" value="Genomic_DNA"/>
</dbReference>
<evidence type="ECO:0000256" key="6">
    <source>
        <dbReference type="ARBA" id="ARBA00022723"/>
    </source>
</evidence>
<dbReference type="PROSITE" id="PS00435">
    <property type="entry name" value="PEROXIDASE_1"/>
    <property type="match status" value="1"/>
</dbReference>
<dbReference type="Gramene" id="KJB29975">
    <property type="protein sequence ID" value="KJB29975"/>
    <property type="gene ID" value="B456_005G126200"/>
</dbReference>
<feature type="domain" description="Plant heme peroxidase family profile" evidence="17">
    <location>
        <begin position="36"/>
        <end position="337"/>
    </location>
</feature>
<dbReference type="STRING" id="29730.A0A0D2SFJ0"/>
<feature type="disulfide bond" evidence="15">
    <location>
        <begin position="130"/>
        <end position="333"/>
    </location>
</feature>
<keyword evidence="16" id="KW-0964">Secreted</keyword>
<feature type="chain" id="PRO_5034012228" description="Peroxidase" evidence="16">
    <location>
        <begin position="28"/>
        <end position="339"/>
    </location>
</feature>
<dbReference type="InterPro" id="IPR019793">
    <property type="entry name" value="Peroxidases_heam-ligand_BS"/>
</dbReference>
<dbReference type="AlphaFoldDB" id="A0A0D2SFJ0"/>
<dbReference type="PRINTS" id="PR00458">
    <property type="entry name" value="PEROXIDASE"/>
</dbReference>
<comment type="subcellular location">
    <subcellularLocation>
        <location evidence="16">Secreted</location>
    </subcellularLocation>
</comment>
<feature type="disulfide bond" evidence="15">
    <location>
        <begin position="48"/>
        <end position="124"/>
    </location>
</feature>
<evidence type="ECO:0000313" key="21">
    <source>
        <dbReference type="Proteomes" id="UP000593578"/>
    </source>
</evidence>
<feature type="binding site" evidence="13">
    <location>
        <position position="83"/>
    </location>
    <ligand>
        <name>Ca(2+)</name>
        <dbReference type="ChEBI" id="CHEBI:29108"/>
        <label>1</label>
    </ligand>
</feature>
<comment type="cofactor">
    <cofactor evidence="13 16">
        <name>heme b</name>
        <dbReference type="ChEBI" id="CHEBI:60344"/>
    </cofactor>
    <text evidence="13 16">Binds 1 heme b (iron(II)-protoporphyrin IX) group per subunit.</text>
</comment>
<evidence type="ECO:0000256" key="9">
    <source>
        <dbReference type="ARBA" id="ARBA00023002"/>
    </source>
</evidence>
<evidence type="ECO:0000256" key="5">
    <source>
        <dbReference type="ARBA" id="ARBA00022617"/>
    </source>
</evidence>
<comment type="function">
    <text evidence="16">Removal of H(2)O(2), oxidation of toxic reductants, biosynthesis and degradation of lignin, suberization, auxin catabolism, response to environmental stresses such as wounding, pathogen attack and oxidative stress.</text>
</comment>
<evidence type="ECO:0000256" key="13">
    <source>
        <dbReference type="PIRSR" id="PIRSR600823-3"/>
    </source>
</evidence>
<feature type="site" description="Transition state stabilizer" evidence="14">
    <location>
        <position position="75"/>
    </location>
</feature>
<organism evidence="18 20">
    <name type="scientific">Gossypium raimondii</name>
    <name type="common">Peruvian cotton</name>
    <name type="synonym">Gossypium klotzschianum subsp. raimondii</name>
    <dbReference type="NCBI Taxonomy" id="29730"/>
    <lineage>
        <taxon>Eukaryota</taxon>
        <taxon>Viridiplantae</taxon>
        <taxon>Streptophyta</taxon>
        <taxon>Embryophyta</taxon>
        <taxon>Tracheophyta</taxon>
        <taxon>Spermatophyta</taxon>
        <taxon>Magnoliopsida</taxon>
        <taxon>eudicotyledons</taxon>
        <taxon>Gunneridae</taxon>
        <taxon>Pentapetalae</taxon>
        <taxon>rosids</taxon>
        <taxon>malvids</taxon>
        <taxon>Malvales</taxon>
        <taxon>Malvaceae</taxon>
        <taxon>Malvoideae</taxon>
        <taxon>Gossypium</taxon>
    </lineage>
</organism>
<evidence type="ECO:0000256" key="12">
    <source>
        <dbReference type="PIRSR" id="PIRSR600823-2"/>
    </source>
</evidence>
<proteinExistence type="inferred from homology"/>
<comment type="similarity">
    <text evidence="16">Belongs to the peroxidase family. Classical plant (class III) peroxidase subfamily.</text>
</comment>
<dbReference type="SUPFAM" id="SSF48113">
    <property type="entry name" value="Heme-dependent peroxidases"/>
    <property type="match status" value="1"/>
</dbReference>
<feature type="disulfide bond" evidence="15">
    <location>
        <begin position="81"/>
        <end position="86"/>
    </location>
</feature>
<gene>
    <name evidence="18" type="ORF">B456_005G126200</name>
    <name evidence="19" type="ORF">Gorai_016600</name>
</gene>
<dbReference type="InterPro" id="IPR033905">
    <property type="entry name" value="Secretory_peroxidase"/>
</dbReference>
<dbReference type="InterPro" id="IPR002016">
    <property type="entry name" value="Haem_peroxidase"/>
</dbReference>
<evidence type="ECO:0000256" key="4">
    <source>
        <dbReference type="ARBA" id="ARBA00022559"/>
    </source>
</evidence>
<dbReference type="eggNOG" id="ENOG502QRTQ">
    <property type="taxonomic scope" value="Eukaryota"/>
</dbReference>
<evidence type="ECO:0000256" key="3">
    <source>
        <dbReference type="ARBA" id="ARBA00012313"/>
    </source>
</evidence>
<dbReference type="GO" id="GO:0006979">
    <property type="term" value="P:response to oxidative stress"/>
    <property type="evidence" value="ECO:0007669"/>
    <property type="project" value="UniProtKB-UniRule"/>
</dbReference>
<evidence type="ECO:0000256" key="16">
    <source>
        <dbReference type="RuleBase" id="RU362060"/>
    </source>
</evidence>
<keyword evidence="5 16" id="KW-0349">Heme</keyword>
<evidence type="ECO:0000256" key="11">
    <source>
        <dbReference type="ARBA" id="ARBA00023157"/>
    </source>
</evidence>
<reference evidence="19" key="3">
    <citation type="submission" date="2020-04" db="EMBL/GenBank/DDBJ databases">
        <authorList>
            <person name="Grover C.E."/>
            <person name="Arick M.A. II"/>
            <person name="Thrash A."/>
            <person name="Conover J.L."/>
            <person name="Sanders W.S."/>
            <person name="Peterson D.G."/>
            <person name="Scheffler J.A."/>
            <person name="Scheffler B.E."/>
            <person name="Wendel J.F."/>
        </authorList>
    </citation>
    <scope>NUCLEOTIDE SEQUENCE</scope>
    <source>
        <strain evidence="19">8</strain>
        <tissue evidence="19">Leaf</tissue>
    </source>
</reference>
<comment type="cofactor">
    <cofactor evidence="13 16">
        <name>Ca(2+)</name>
        <dbReference type="ChEBI" id="CHEBI:29108"/>
    </cofactor>
    <text evidence="13 16">Binds 2 calcium ions per subunit.</text>
</comment>
<dbReference type="Proteomes" id="UP000593578">
    <property type="component" value="Unassembled WGS sequence"/>
</dbReference>
<dbReference type="Gene3D" id="1.10.520.10">
    <property type="match status" value="1"/>
</dbReference>
<dbReference type="KEGG" id="gra:105793994"/>
<dbReference type="EC" id="1.11.1.7" evidence="3 16"/>
<feature type="binding site" evidence="13">
    <location>
        <position position="89"/>
    </location>
    <ligand>
        <name>Ca(2+)</name>
        <dbReference type="ChEBI" id="CHEBI:29108"/>
        <label>1</label>
    </ligand>
</feature>
<accession>A0A0D2SFJ0</accession>
<dbReference type="GO" id="GO:0020037">
    <property type="term" value="F:heme binding"/>
    <property type="evidence" value="ECO:0007669"/>
    <property type="project" value="UniProtKB-UniRule"/>
</dbReference>
<dbReference type="Proteomes" id="UP000032304">
    <property type="component" value="Chromosome 5"/>
</dbReference>
<dbReference type="PRINTS" id="PR00461">
    <property type="entry name" value="PLPEROXIDASE"/>
</dbReference>
<feature type="binding site" description="axial binding residue" evidence="13">
    <location>
        <position position="200"/>
    </location>
    <ligand>
        <name>heme b</name>
        <dbReference type="ChEBI" id="CHEBI:60344"/>
    </ligand>
    <ligandPart>
        <name>Fe</name>
        <dbReference type="ChEBI" id="CHEBI:18248"/>
    </ligandPart>
</feature>
<evidence type="ECO:0000313" key="20">
    <source>
        <dbReference type="Proteomes" id="UP000032304"/>
    </source>
</evidence>
<evidence type="ECO:0000256" key="14">
    <source>
        <dbReference type="PIRSR" id="PIRSR600823-4"/>
    </source>
</evidence>
<dbReference type="GO" id="GO:0046872">
    <property type="term" value="F:metal ion binding"/>
    <property type="evidence" value="ECO:0007669"/>
    <property type="project" value="UniProtKB-UniRule"/>
</dbReference>
<dbReference type="GO" id="GO:0042744">
    <property type="term" value="P:hydrogen peroxide catabolic process"/>
    <property type="evidence" value="ECO:0007669"/>
    <property type="project" value="UniProtKB-KW"/>
</dbReference>
<dbReference type="OrthoDB" id="2113341at2759"/>
<dbReference type="FunFam" id="1.10.420.10:FF:000007">
    <property type="entry name" value="Peroxidase"/>
    <property type="match status" value="1"/>
</dbReference>
<protein>
    <recommendedName>
        <fullName evidence="3 16">Peroxidase</fullName>
        <ecNumber evidence="3 16">1.11.1.7</ecNumber>
    </recommendedName>
</protein>
<reference evidence="18 20" key="1">
    <citation type="journal article" date="2012" name="Nature">
        <title>Repeated polyploidization of Gossypium genomes and the evolution of spinnable cotton fibres.</title>
        <authorList>
            <person name="Paterson A.H."/>
            <person name="Wendel J.F."/>
            <person name="Gundlach H."/>
            <person name="Guo H."/>
            <person name="Jenkins J."/>
            <person name="Jin D."/>
            <person name="Llewellyn D."/>
            <person name="Showmaker K.C."/>
            <person name="Shu S."/>
            <person name="Udall J."/>
            <person name="Yoo M.J."/>
            <person name="Byers R."/>
            <person name="Chen W."/>
            <person name="Doron-Faigenboim A."/>
            <person name="Duke M.V."/>
            <person name="Gong L."/>
            <person name="Grimwood J."/>
            <person name="Grover C."/>
            <person name="Grupp K."/>
            <person name="Hu G."/>
            <person name="Lee T.H."/>
            <person name="Li J."/>
            <person name="Lin L."/>
            <person name="Liu T."/>
            <person name="Marler B.S."/>
            <person name="Page J.T."/>
            <person name="Roberts A.W."/>
            <person name="Romanel E."/>
            <person name="Sanders W.S."/>
            <person name="Szadkowski E."/>
            <person name="Tan X."/>
            <person name="Tang H."/>
            <person name="Xu C."/>
            <person name="Wang J."/>
            <person name="Wang Z."/>
            <person name="Zhang D."/>
            <person name="Zhang L."/>
            <person name="Ashrafi H."/>
            <person name="Bedon F."/>
            <person name="Bowers J.E."/>
            <person name="Brubaker C.L."/>
            <person name="Chee P.W."/>
            <person name="Das S."/>
            <person name="Gingle A.R."/>
            <person name="Haigler C.H."/>
            <person name="Harker D."/>
            <person name="Hoffmann L.V."/>
            <person name="Hovav R."/>
            <person name="Jones D.C."/>
            <person name="Lemke C."/>
            <person name="Mansoor S."/>
            <person name="ur Rahman M."/>
            <person name="Rainville L.N."/>
            <person name="Rambani A."/>
            <person name="Reddy U.K."/>
            <person name="Rong J.K."/>
            <person name="Saranga Y."/>
            <person name="Scheffler B.E."/>
            <person name="Scheffler J.A."/>
            <person name="Stelly D.M."/>
            <person name="Triplett B.A."/>
            <person name="Van Deynze A."/>
            <person name="Vaslin M.F."/>
            <person name="Waghmare V.N."/>
            <person name="Walford S.A."/>
            <person name="Wright R.J."/>
            <person name="Zaki E.A."/>
            <person name="Zhang T."/>
            <person name="Dennis E.S."/>
            <person name="Mayer K.F."/>
            <person name="Peterson D.G."/>
            <person name="Rokhsar D.S."/>
            <person name="Wang X."/>
            <person name="Schmutz J."/>
        </authorList>
    </citation>
    <scope>NUCLEOTIDE SEQUENCE [LARGE SCALE GENOMIC DNA]</scope>
</reference>
<dbReference type="Gene3D" id="1.10.420.10">
    <property type="entry name" value="Peroxidase, domain 2"/>
    <property type="match status" value="1"/>
</dbReference>
<dbReference type="PANTHER" id="PTHR31235">
    <property type="entry name" value="PEROXIDASE 25-RELATED"/>
    <property type="match status" value="1"/>
</dbReference>
<keyword evidence="9 16" id="KW-0560">Oxidoreductase</keyword>
<comment type="catalytic activity">
    <reaction evidence="1 16">
        <text>2 a phenolic donor + H2O2 = 2 a phenolic radical donor + 2 H2O</text>
        <dbReference type="Rhea" id="RHEA:56136"/>
        <dbReference type="ChEBI" id="CHEBI:15377"/>
        <dbReference type="ChEBI" id="CHEBI:16240"/>
        <dbReference type="ChEBI" id="CHEBI:139520"/>
        <dbReference type="ChEBI" id="CHEBI:139521"/>
        <dbReference type="EC" id="1.11.1.7"/>
    </reaction>
</comment>
<feature type="signal peptide" evidence="16">
    <location>
        <begin position="1"/>
        <end position="27"/>
    </location>
</feature>
<feature type="binding site" evidence="13">
    <location>
        <position position="98"/>
    </location>
    <ligand>
        <name>Ca(2+)</name>
        <dbReference type="ChEBI" id="CHEBI:29108"/>
        <label>1</label>
    </ligand>
</feature>
<keyword evidence="16" id="KW-0376">Hydrogen peroxide</keyword>
<feature type="binding site" evidence="13">
    <location>
        <position position="80"/>
    </location>
    <ligand>
        <name>Ca(2+)</name>
        <dbReference type="ChEBI" id="CHEBI:29108"/>
        <label>1</label>
    </ligand>
</feature>
<dbReference type="InterPro" id="IPR010255">
    <property type="entry name" value="Haem_peroxidase_sf"/>
</dbReference>
<keyword evidence="11 15" id="KW-1015">Disulfide bond</keyword>
<dbReference type="OMA" id="NCRFTNK"/>
<name>A0A0D2SFJ0_GOSRA</name>